<evidence type="ECO:0000259" key="14">
    <source>
        <dbReference type="Pfam" id="PF08334"/>
    </source>
</evidence>
<comment type="similarity">
    <text evidence="2">Belongs to the GSP G family.</text>
</comment>
<evidence type="ECO:0000256" key="10">
    <source>
        <dbReference type="ARBA" id="ARBA00022989"/>
    </source>
</evidence>
<dbReference type="SUPFAM" id="SSF54523">
    <property type="entry name" value="Pili subunits"/>
    <property type="match status" value="1"/>
</dbReference>
<dbReference type="PRINTS" id="PR00813">
    <property type="entry name" value="BCTERIALGSPG"/>
</dbReference>
<dbReference type="InterPro" id="IPR045584">
    <property type="entry name" value="Pilin-like"/>
</dbReference>
<feature type="transmembrane region" description="Helical" evidence="13">
    <location>
        <begin position="28"/>
        <end position="49"/>
    </location>
</feature>
<dbReference type="Pfam" id="PF07963">
    <property type="entry name" value="N_methyl"/>
    <property type="match status" value="1"/>
</dbReference>
<evidence type="ECO:0000313" key="16">
    <source>
        <dbReference type="Proteomes" id="UP000185151"/>
    </source>
</evidence>
<keyword evidence="8 13" id="KW-0812">Transmembrane</keyword>
<keyword evidence="7" id="KW-0997">Cell inner membrane</keyword>
<dbReference type="Proteomes" id="UP000185151">
    <property type="component" value="Unassembled WGS sequence"/>
</dbReference>
<keyword evidence="6" id="KW-0488">Methylation</keyword>
<dbReference type="PANTHER" id="PTHR30093">
    <property type="entry name" value="GENERAL SECRETION PATHWAY PROTEIN G"/>
    <property type="match status" value="1"/>
</dbReference>
<comment type="subcellular location">
    <subcellularLocation>
        <location evidence="1">Cell inner membrane</location>
        <topology evidence="1">Single-pass membrane protein</topology>
    </subcellularLocation>
</comment>
<keyword evidence="16" id="KW-1185">Reference proteome</keyword>
<dbReference type="InterPro" id="IPR012902">
    <property type="entry name" value="N_methyl_site"/>
</dbReference>
<dbReference type="InterPro" id="IPR010054">
    <property type="entry name" value="Type2_sec_GspG"/>
</dbReference>
<protein>
    <recommendedName>
        <fullName evidence="3">Type II secretion system core protein G</fullName>
    </recommendedName>
    <alternativeName>
        <fullName evidence="12">General secretion pathway protein G</fullName>
    </alternativeName>
</protein>
<dbReference type="InterPro" id="IPR000983">
    <property type="entry name" value="Bac_GSPG_pilin"/>
</dbReference>
<dbReference type="NCBIfam" id="TIGR02532">
    <property type="entry name" value="IV_pilin_GFxxxE"/>
    <property type="match status" value="1"/>
</dbReference>
<organism evidence="15 16">
    <name type="scientific">Paraburkholderia phenazinium</name>
    <dbReference type="NCBI Taxonomy" id="60549"/>
    <lineage>
        <taxon>Bacteria</taxon>
        <taxon>Pseudomonadati</taxon>
        <taxon>Pseudomonadota</taxon>
        <taxon>Betaproteobacteria</taxon>
        <taxon>Burkholderiales</taxon>
        <taxon>Burkholderiaceae</taxon>
        <taxon>Paraburkholderia</taxon>
    </lineage>
</organism>
<dbReference type="EMBL" id="FSRU01000001">
    <property type="protein sequence ID" value="SIO09803.1"/>
    <property type="molecule type" value="Genomic_DNA"/>
</dbReference>
<dbReference type="Pfam" id="PF08334">
    <property type="entry name" value="T2SSG"/>
    <property type="match status" value="1"/>
</dbReference>
<evidence type="ECO:0000256" key="5">
    <source>
        <dbReference type="ARBA" id="ARBA00022475"/>
    </source>
</evidence>
<dbReference type="GO" id="GO:0005886">
    <property type="term" value="C:plasma membrane"/>
    <property type="evidence" value="ECO:0007669"/>
    <property type="project" value="UniProtKB-SubCell"/>
</dbReference>
<evidence type="ECO:0000313" key="15">
    <source>
        <dbReference type="EMBL" id="SIO09803.1"/>
    </source>
</evidence>
<reference evidence="15 16" key="1">
    <citation type="submission" date="2016-11" db="EMBL/GenBank/DDBJ databases">
        <authorList>
            <person name="Jaros S."/>
            <person name="Januszkiewicz K."/>
            <person name="Wedrychowicz H."/>
        </authorList>
    </citation>
    <scope>NUCLEOTIDE SEQUENCE [LARGE SCALE GENOMIC DNA]</scope>
    <source>
        <strain evidence="15 16">GAS95</strain>
    </source>
</reference>
<evidence type="ECO:0000256" key="13">
    <source>
        <dbReference type="SAM" id="Phobius"/>
    </source>
</evidence>
<evidence type="ECO:0000256" key="7">
    <source>
        <dbReference type="ARBA" id="ARBA00022519"/>
    </source>
</evidence>
<dbReference type="InterPro" id="IPR013545">
    <property type="entry name" value="T2SS_protein-GspG_C"/>
</dbReference>
<feature type="domain" description="Type II secretion system protein GspG C-terminal" evidence="14">
    <location>
        <begin position="51"/>
        <end position="160"/>
    </location>
</feature>
<evidence type="ECO:0000256" key="4">
    <source>
        <dbReference type="ARBA" id="ARBA00022448"/>
    </source>
</evidence>
<keyword evidence="4" id="KW-0813">Transport</keyword>
<keyword evidence="9" id="KW-0653">Protein transport</keyword>
<dbReference type="PROSITE" id="PS00409">
    <property type="entry name" value="PROKAR_NTER_METHYL"/>
    <property type="match status" value="1"/>
</dbReference>
<evidence type="ECO:0000256" key="12">
    <source>
        <dbReference type="ARBA" id="ARBA00078005"/>
    </source>
</evidence>
<evidence type="ECO:0000256" key="1">
    <source>
        <dbReference type="ARBA" id="ARBA00004377"/>
    </source>
</evidence>
<proteinExistence type="inferred from homology"/>
<dbReference type="GO" id="GO:0015627">
    <property type="term" value="C:type II protein secretion system complex"/>
    <property type="evidence" value="ECO:0007669"/>
    <property type="project" value="InterPro"/>
</dbReference>
<gene>
    <name evidence="15" type="ORF">SAMN05444165_0907</name>
</gene>
<keyword evidence="10 13" id="KW-1133">Transmembrane helix</keyword>
<keyword evidence="5" id="KW-1003">Cell membrane</keyword>
<evidence type="ECO:0000256" key="6">
    <source>
        <dbReference type="ARBA" id="ARBA00022481"/>
    </source>
</evidence>
<dbReference type="PANTHER" id="PTHR30093:SF44">
    <property type="entry name" value="TYPE II SECRETION SYSTEM CORE PROTEIN G"/>
    <property type="match status" value="1"/>
</dbReference>
<dbReference type="GO" id="GO:0015628">
    <property type="term" value="P:protein secretion by the type II secretion system"/>
    <property type="evidence" value="ECO:0007669"/>
    <property type="project" value="InterPro"/>
</dbReference>
<dbReference type="FunFam" id="3.30.700.10:FF:000001">
    <property type="entry name" value="General secretion pathway protein G"/>
    <property type="match status" value="1"/>
</dbReference>
<evidence type="ECO:0000256" key="3">
    <source>
        <dbReference type="ARBA" id="ARBA00020042"/>
    </source>
</evidence>
<evidence type="ECO:0000256" key="11">
    <source>
        <dbReference type="ARBA" id="ARBA00023136"/>
    </source>
</evidence>
<sequence length="161" mass="17750">MMTELKISMTDRLQHSGKDGVKRRRQRGFTLIEIMVVIAILGILAALIVPKIMSRPDEARRVAAKQDIGTIMQALNLYRLDNGRYPSGDQGLRALVEKPSTDPVPNNWKDGGYLERLPNDPWGNAYQYLNPGVHGAIDVFSYGADGKPGGEGNDADIGSWE</sequence>
<dbReference type="Gene3D" id="3.30.700.10">
    <property type="entry name" value="Glycoprotein, Type 4 Pilin"/>
    <property type="match status" value="1"/>
</dbReference>
<accession>A0A1N6GQM9</accession>
<dbReference type="AlphaFoldDB" id="A0A1N6GQM9"/>
<dbReference type="NCBIfam" id="TIGR01710">
    <property type="entry name" value="typeII_sec_gspG"/>
    <property type="match status" value="1"/>
</dbReference>
<keyword evidence="11 13" id="KW-0472">Membrane</keyword>
<evidence type="ECO:0000256" key="8">
    <source>
        <dbReference type="ARBA" id="ARBA00022692"/>
    </source>
</evidence>
<evidence type="ECO:0000256" key="2">
    <source>
        <dbReference type="ARBA" id="ARBA00009984"/>
    </source>
</evidence>
<name>A0A1N6GQM9_9BURK</name>
<evidence type="ECO:0000256" key="9">
    <source>
        <dbReference type="ARBA" id="ARBA00022927"/>
    </source>
</evidence>